<dbReference type="EMBL" id="JACHEM010000020">
    <property type="protein sequence ID" value="MBB6439324.1"/>
    <property type="molecule type" value="Genomic_DNA"/>
</dbReference>
<proteinExistence type="inferred from homology"/>
<dbReference type="AlphaFoldDB" id="A0A7X0HMX9"/>
<dbReference type="InterPro" id="IPR051907">
    <property type="entry name" value="DoxX-like_oxidoreductase"/>
</dbReference>
<evidence type="ECO:0000313" key="8">
    <source>
        <dbReference type="EMBL" id="MBB6439324.1"/>
    </source>
</evidence>
<dbReference type="PANTHER" id="PTHR33452:SF1">
    <property type="entry name" value="INNER MEMBRANE PROTEIN YPHA-RELATED"/>
    <property type="match status" value="1"/>
</dbReference>
<comment type="caution">
    <text evidence="8">The sequence shown here is derived from an EMBL/GenBank/DDBJ whole genome shotgun (WGS) entry which is preliminary data.</text>
</comment>
<evidence type="ECO:0000256" key="6">
    <source>
        <dbReference type="ARBA" id="ARBA00023136"/>
    </source>
</evidence>
<keyword evidence="5" id="KW-1133">Transmembrane helix</keyword>
<sequence>MLASTFISGGYSTLRHPEPVAPAAEQVAVPLAQRIPKLPTDPEQLVRINGAVQVGAGALLALGRFPRFAALALAGTLVPTTLAGHRYWEEKDPEARQEQRVQFFKNLSLLGGLLITAADTHGKPSAAWRVRNSATTARKTSAAARKSASAGRRAGRVSARNAGQRAELARLRSANNARKHARTATKSARKRFAAS</sequence>
<protein>
    <submittedName>
        <fullName evidence="8">Putative membrane protein YphA (DoxX/SURF4 family)</fullName>
    </submittedName>
</protein>
<dbReference type="Proteomes" id="UP000540423">
    <property type="component" value="Unassembled WGS sequence"/>
</dbReference>
<organism evidence="8 9">
    <name type="scientific">Streptomyces candidus</name>
    <dbReference type="NCBI Taxonomy" id="67283"/>
    <lineage>
        <taxon>Bacteria</taxon>
        <taxon>Bacillati</taxon>
        <taxon>Actinomycetota</taxon>
        <taxon>Actinomycetes</taxon>
        <taxon>Kitasatosporales</taxon>
        <taxon>Streptomycetaceae</taxon>
        <taxon>Streptomyces</taxon>
    </lineage>
</organism>
<evidence type="ECO:0000256" key="7">
    <source>
        <dbReference type="SAM" id="MobiDB-lite"/>
    </source>
</evidence>
<dbReference type="InterPro" id="IPR032808">
    <property type="entry name" value="DoxX"/>
</dbReference>
<feature type="compositionally biased region" description="Low complexity" evidence="7">
    <location>
        <begin position="131"/>
        <end position="163"/>
    </location>
</feature>
<evidence type="ECO:0000256" key="3">
    <source>
        <dbReference type="ARBA" id="ARBA00022475"/>
    </source>
</evidence>
<reference evidence="8 9" key="1">
    <citation type="submission" date="2020-08" db="EMBL/GenBank/DDBJ databases">
        <title>Genomic Encyclopedia of Type Strains, Phase IV (KMG-IV): sequencing the most valuable type-strain genomes for metagenomic binning, comparative biology and taxonomic classification.</title>
        <authorList>
            <person name="Goeker M."/>
        </authorList>
    </citation>
    <scope>NUCLEOTIDE SEQUENCE [LARGE SCALE GENOMIC DNA]</scope>
    <source>
        <strain evidence="8 9">DSM 40141</strain>
    </source>
</reference>
<accession>A0A7X0HMX9</accession>
<keyword evidence="6" id="KW-0472">Membrane</keyword>
<evidence type="ECO:0000256" key="2">
    <source>
        <dbReference type="ARBA" id="ARBA00006679"/>
    </source>
</evidence>
<gene>
    <name evidence="8" type="ORF">HNQ79_005836</name>
</gene>
<comment type="subcellular location">
    <subcellularLocation>
        <location evidence="1">Cell membrane</location>
        <topology evidence="1">Multi-pass membrane protein</topology>
    </subcellularLocation>
</comment>
<dbReference type="RefSeq" id="WP_260421843.1">
    <property type="nucleotide sequence ID" value="NZ_BNBN01000005.1"/>
</dbReference>
<keyword evidence="3" id="KW-1003">Cell membrane</keyword>
<feature type="region of interest" description="Disordered" evidence="7">
    <location>
        <begin position="124"/>
        <end position="195"/>
    </location>
</feature>
<name>A0A7X0HMX9_9ACTN</name>
<dbReference type="GO" id="GO:0005886">
    <property type="term" value="C:plasma membrane"/>
    <property type="evidence" value="ECO:0007669"/>
    <property type="project" value="UniProtKB-SubCell"/>
</dbReference>
<evidence type="ECO:0000256" key="5">
    <source>
        <dbReference type="ARBA" id="ARBA00022989"/>
    </source>
</evidence>
<comment type="similarity">
    <text evidence="2">Belongs to the DoxX family.</text>
</comment>
<dbReference type="Pfam" id="PF07681">
    <property type="entry name" value="DoxX"/>
    <property type="match status" value="1"/>
</dbReference>
<evidence type="ECO:0000256" key="4">
    <source>
        <dbReference type="ARBA" id="ARBA00022692"/>
    </source>
</evidence>
<evidence type="ECO:0000256" key="1">
    <source>
        <dbReference type="ARBA" id="ARBA00004651"/>
    </source>
</evidence>
<evidence type="ECO:0000313" key="9">
    <source>
        <dbReference type="Proteomes" id="UP000540423"/>
    </source>
</evidence>
<keyword evidence="9" id="KW-1185">Reference proteome</keyword>
<dbReference type="PANTHER" id="PTHR33452">
    <property type="entry name" value="OXIDOREDUCTASE CATD-RELATED"/>
    <property type="match status" value="1"/>
</dbReference>
<feature type="compositionally biased region" description="Basic residues" evidence="7">
    <location>
        <begin position="177"/>
        <end position="195"/>
    </location>
</feature>
<keyword evidence="4" id="KW-0812">Transmembrane</keyword>